<dbReference type="EMBL" id="VSSQ01058533">
    <property type="protein sequence ID" value="MPN12231.1"/>
    <property type="molecule type" value="Genomic_DNA"/>
</dbReference>
<protein>
    <submittedName>
        <fullName evidence="1">Uncharacterized protein</fullName>
    </submittedName>
</protein>
<gene>
    <name evidence="1" type="ORF">SDC9_159543</name>
</gene>
<comment type="caution">
    <text evidence="1">The sequence shown here is derived from an EMBL/GenBank/DDBJ whole genome shotgun (WGS) entry which is preliminary data.</text>
</comment>
<sequence>MRVDIHVIDPTPVGYDHWQKITAHIPHGIRFAPVGRKCREAGKQFPFNGWMILTLHHVVHQLAGYGYFRFRILTQ</sequence>
<reference evidence="1" key="1">
    <citation type="submission" date="2019-08" db="EMBL/GenBank/DDBJ databases">
        <authorList>
            <person name="Kucharzyk K."/>
            <person name="Murdoch R.W."/>
            <person name="Higgins S."/>
            <person name="Loffler F."/>
        </authorList>
    </citation>
    <scope>NUCLEOTIDE SEQUENCE</scope>
</reference>
<name>A0A645FD10_9ZZZZ</name>
<accession>A0A645FD10</accession>
<proteinExistence type="predicted"/>
<dbReference type="AlphaFoldDB" id="A0A645FD10"/>
<organism evidence="1">
    <name type="scientific">bioreactor metagenome</name>
    <dbReference type="NCBI Taxonomy" id="1076179"/>
    <lineage>
        <taxon>unclassified sequences</taxon>
        <taxon>metagenomes</taxon>
        <taxon>ecological metagenomes</taxon>
    </lineage>
</organism>
<evidence type="ECO:0000313" key="1">
    <source>
        <dbReference type="EMBL" id="MPN12231.1"/>
    </source>
</evidence>